<organism evidence="3 4">
    <name type="scientific">Dyadobacter jejuensis</name>
    <dbReference type="NCBI Taxonomy" id="1082580"/>
    <lineage>
        <taxon>Bacteria</taxon>
        <taxon>Pseudomonadati</taxon>
        <taxon>Bacteroidota</taxon>
        <taxon>Cytophagia</taxon>
        <taxon>Cytophagales</taxon>
        <taxon>Spirosomataceae</taxon>
        <taxon>Dyadobacter</taxon>
    </lineage>
</organism>
<evidence type="ECO:0000256" key="2">
    <source>
        <dbReference type="SAM" id="SignalP"/>
    </source>
</evidence>
<feature type="coiled-coil region" evidence="1">
    <location>
        <begin position="43"/>
        <end position="80"/>
    </location>
</feature>
<dbReference type="Proteomes" id="UP000245880">
    <property type="component" value="Unassembled WGS sequence"/>
</dbReference>
<proteinExistence type="predicted"/>
<keyword evidence="4" id="KW-1185">Reference proteome</keyword>
<evidence type="ECO:0000313" key="3">
    <source>
        <dbReference type="EMBL" id="PWJ54729.1"/>
    </source>
</evidence>
<name>A0A316ABC6_9BACT</name>
<accession>A0A316ABC6</accession>
<reference evidence="3 4" key="1">
    <citation type="submission" date="2018-03" db="EMBL/GenBank/DDBJ databases">
        <title>Genomic Encyclopedia of Archaeal and Bacterial Type Strains, Phase II (KMG-II): from individual species to whole genera.</title>
        <authorList>
            <person name="Goeker M."/>
        </authorList>
    </citation>
    <scope>NUCLEOTIDE SEQUENCE [LARGE SCALE GENOMIC DNA]</scope>
    <source>
        <strain evidence="3 4">DSM 100346</strain>
    </source>
</reference>
<dbReference type="EMBL" id="QGDT01000016">
    <property type="protein sequence ID" value="PWJ54729.1"/>
    <property type="molecule type" value="Genomic_DNA"/>
</dbReference>
<keyword evidence="1" id="KW-0175">Coiled coil</keyword>
<feature type="signal peptide" evidence="2">
    <location>
        <begin position="1"/>
        <end position="25"/>
    </location>
</feature>
<protein>
    <recommendedName>
        <fullName evidence="5">LTXXQ motif family protein</fullName>
    </recommendedName>
</protein>
<keyword evidence="2" id="KW-0732">Signal</keyword>
<comment type="caution">
    <text evidence="3">The sequence shown here is derived from an EMBL/GenBank/DDBJ whole genome shotgun (WGS) entry which is preliminary data.</text>
</comment>
<feature type="chain" id="PRO_5016275202" description="LTXXQ motif family protein" evidence="2">
    <location>
        <begin position="26"/>
        <end position="131"/>
    </location>
</feature>
<dbReference type="RefSeq" id="WP_109677537.1">
    <property type="nucleotide sequence ID" value="NZ_QGDT01000016.1"/>
</dbReference>
<gene>
    <name evidence="3" type="ORF">CLV98_11614</name>
</gene>
<evidence type="ECO:0000256" key="1">
    <source>
        <dbReference type="SAM" id="Coils"/>
    </source>
</evidence>
<evidence type="ECO:0008006" key="5">
    <source>
        <dbReference type="Google" id="ProtNLM"/>
    </source>
</evidence>
<dbReference type="OrthoDB" id="961944at2"/>
<dbReference type="AlphaFoldDB" id="A0A316ABC6"/>
<evidence type="ECO:0000313" key="4">
    <source>
        <dbReference type="Proteomes" id="UP000245880"/>
    </source>
</evidence>
<sequence>MKSNYKNLLLGVIVLLCFSVMPSLAQKAKDGQAIEQTTSKLNNRRLDKNLERYKEELDLSKKQIKQLSKIDKRYARLERKVDRKDGTRKDKRLLSEQKREEMIEVLNEQQQVKLQALIKKGRFSFDQWFGK</sequence>